<protein>
    <submittedName>
        <fullName evidence="1">Uncharacterized protein</fullName>
    </submittedName>
</protein>
<sequence>MPVPNLEESYSEVRREAVRQTTLKGESGNIETSAMVAQNRSQHVKSSKSYNKDKKCTHCNKSGHTKNQCFELVGYPNWWDHNRDQRKKNSKKNSIAAIVEKKEDVDHCSSFVATTGNDGKSLHMCTSVSNSAWIIDSGATDHMTFDSMHISHLKPSSHKFVSTANGESTQVIGEGSVTFQNTLNLDSVLVVPSLNYNFLSITQITKTLSCVVIFWPDFCVFKSIQTKQMIGCGIRRGQMYYLDLEKKILP</sequence>
<organism evidence="1 2">
    <name type="scientific">Pistacia atlantica</name>
    <dbReference type="NCBI Taxonomy" id="434234"/>
    <lineage>
        <taxon>Eukaryota</taxon>
        <taxon>Viridiplantae</taxon>
        <taxon>Streptophyta</taxon>
        <taxon>Embryophyta</taxon>
        <taxon>Tracheophyta</taxon>
        <taxon>Spermatophyta</taxon>
        <taxon>Magnoliopsida</taxon>
        <taxon>eudicotyledons</taxon>
        <taxon>Gunneridae</taxon>
        <taxon>Pentapetalae</taxon>
        <taxon>rosids</taxon>
        <taxon>malvids</taxon>
        <taxon>Sapindales</taxon>
        <taxon>Anacardiaceae</taxon>
        <taxon>Pistacia</taxon>
    </lineage>
</organism>
<name>A0ACC0ZUI9_9ROSI</name>
<comment type="caution">
    <text evidence="1">The sequence shown here is derived from an EMBL/GenBank/DDBJ whole genome shotgun (WGS) entry which is preliminary data.</text>
</comment>
<evidence type="ECO:0000313" key="1">
    <source>
        <dbReference type="EMBL" id="KAJ0076392.1"/>
    </source>
</evidence>
<dbReference type="EMBL" id="CM047910">
    <property type="protein sequence ID" value="KAJ0076392.1"/>
    <property type="molecule type" value="Genomic_DNA"/>
</dbReference>
<evidence type="ECO:0000313" key="2">
    <source>
        <dbReference type="Proteomes" id="UP001164250"/>
    </source>
</evidence>
<gene>
    <name evidence="1" type="ORF">Patl1_33680</name>
</gene>
<accession>A0ACC0ZUI9</accession>
<dbReference type="Proteomes" id="UP001164250">
    <property type="component" value="Chromosome 15"/>
</dbReference>
<proteinExistence type="predicted"/>
<reference evidence="2" key="1">
    <citation type="journal article" date="2023" name="G3 (Bethesda)">
        <title>Genome assembly and association tests identify interacting loci associated with vigor, precocity, and sex in interspecific pistachio rootstocks.</title>
        <authorList>
            <person name="Palmer W."/>
            <person name="Jacygrad E."/>
            <person name="Sagayaradj S."/>
            <person name="Cavanaugh K."/>
            <person name="Han R."/>
            <person name="Bertier L."/>
            <person name="Beede B."/>
            <person name="Kafkas S."/>
            <person name="Golino D."/>
            <person name="Preece J."/>
            <person name="Michelmore R."/>
        </authorList>
    </citation>
    <scope>NUCLEOTIDE SEQUENCE [LARGE SCALE GENOMIC DNA]</scope>
</reference>
<keyword evidence="2" id="KW-1185">Reference proteome</keyword>